<feature type="domain" description="dTDP-4-dehydro-6-deoxy-alpha-D-glucopyranose 2,3-dehydratase" evidence="1">
    <location>
        <begin position="257"/>
        <end position="456"/>
    </location>
</feature>
<dbReference type="Proteomes" id="UP000649955">
    <property type="component" value="Unassembled WGS sequence"/>
</dbReference>
<proteinExistence type="predicted"/>
<evidence type="ECO:0000313" key="2">
    <source>
        <dbReference type="EMBL" id="GHF98834.1"/>
    </source>
</evidence>
<dbReference type="RefSeq" id="WP_191307018.1">
    <property type="nucleotide sequence ID" value="NZ_BNAW01000003.1"/>
</dbReference>
<name>A0ABQ3K3S9_9PSEU</name>
<dbReference type="Pfam" id="PF03559">
    <property type="entry name" value="Hexose_dehydrat"/>
    <property type="match status" value="2"/>
</dbReference>
<evidence type="ECO:0000313" key="3">
    <source>
        <dbReference type="Proteomes" id="UP000649955"/>
    </source>
</evidence>
<dbReference type="InterPro" id="IPR005212">
    <property type="entry name" value="EvaA-like"/>
</dbReference>
<feature type="domain" description="dTDP-4-dehydro-6-deoxy-alpha-D-glucopyranose 2,3-dehydratase" evidence="1">
    <location>
        <begin position="33"/>
        <end position="235"/>
    </location>
</feature>
<dbReference type="EMBL" id="BNAW01000003">
    <property type="protein sequence ID" value="GHF98834.1"/>
    <property type="molecule type" value="Genomic_DNA"/>
</dbReference>
<dbReference type="InterPro" id="IPR038153">
    <property type="entry name" value="EvaA-like_sf"/>
</dbReference>
<organism evidence="2 3">
    <name type="scientific">Amycolatopsis bullii</name>
    <dbReference type="NCBI Taxonomy" id="941987"/>
    <lineage>
        <taxon>Bacteria</taxon>
        <taxon>Bacillati</taxon>
        <taxon>Actinomycetota</taxon>
        <taxon>Actinomycetes</taxon>
        <taxon>Pseudonocardiales</taxon>
        <taxon>Pseudonocardiaceae</taxon>
        <taxon>Amycolatopsis</taxon>
    </lineage>
</organism>
<accession>A0ABQ3K3S9</accession>
<evidence type="ECO:0000259" key="1">
    <source>
        <dbReference type="Pfam" id="PF03559"/>
    </source>
</evidence>
<sequence>MASPLEQEGSEADIAADLAVSAATTRGFHLSTVEFDDWLAERCVAHDFEVSRVPFDELDHWTFADDSGNLTHRSGRFFTVEGLRVRATDGAVPEWHQPIINQPEIGILGIVAKRFGGVLHFLMQAKMEPGNVNLVQLSPTVQATKSNYRRAHGGNEVAYLHHFIGPRRGKVIVDVLQSEHGSWFYRKRNRNMVVEVAEHVEVGRDFCWLTLGQINELLARDYVVNMDSRTVLSCLPASSVPAWSRDATLPGAHRSTHALLRWLTERQVDSELDAQRVRLTDLPEWNRTDWEITRGDGRFFSVVGVSVRAGSREVSSWHQPLIEQHGYGIVAFVVTEFRSVLHVLVRATMEAGFLGAIELGPTVQCVPANYAPGNAPFLLDYVMAAGPERIRYAASHSEEGGRFRNAASQYMIIEADETLPKLLPADYTWVAAGQLAELLRHSHYVNVQARSLVAFLKTLP</sequence>
<reference evidence="3" key="1">
    <citation type="journal article" date="2019" name="Int. J. Syst. Evol. Microbiol.">
        <title>The Global Catalogue of Microorganisms (GCM) 10K type strain sequencing project: providing services to taxonomists for standard genome sequencing and annotation.</title>
        <authorList>
            <consortium name="The Broad Institute Genomics Platform"/>
            <consortium name="The Broad Institute Genome Sequencing Center for Infectious Disease"/>
            <person name="Wu L."/>
            <person name="Ma J."/>
        </authorList>
    </citation>
    <scope>NUCLEOTIDE SEQUENCE [LARGE SCALE GENOMIC DNA]</scope>
    <source>
        <strain evidence="3">CGMCC 4.7680</strain>
    </source>
</reference>
<gene>
    <name evidence="2" type="ORF">GCM10017567_12050</name>
</gene>
<protein>
    <submittedName>
        <fullName evidence="2">NDP-hexose 2,3-dehydratase</fullName>
    </submittedName>
</protein>
<dbReference type="Gene3D" id="3.90.79.40">
    <property type="entry name" value="EvaA sugar 2,3-dehydratase subunit"/>
    <property type="match status" value="2"/>
</dbReference>
<comment type="caution">
    <text evidence="2">The sequence shown here is derived from an EMBL/GenBank/DDBJ whole genome shotgun (WGS) entry which is preliminary data.</text>
</comment>
<keyword evidence="3" id="KW-1185">Reference proteome</keyword>